<evidence type="ECO:0000256" key="3">
    <source>
        <dbReference type="ARBA" id="ARBA00022475"/>
    </source>
</evidence>
<evidence type="ECO:0000256" key="6">
    <source>
        <dbReference type="ARBA" id="ARBA00023136"/>
    </source>
</evidence>
<keyword evidence="4" id="KW-0812">Transmembrane</keyword>
<evidence type="ECO:0000256" key="1">
    <source>
        <dbReference type="ARBA" id="ARBA00004651"/>
    </source>
</evidence>
<dbReference type="CDD" id="cd17321">
    <property type="entry name" value="MFS_MMR_MDR_like"/>
    <property type="match status" value="1"/>
</dbReference>
<dbReference type="Gene3D" id="1.20.1720.10">
    <property type="entry name" value="Multidrug resistance protein D"/>
    <property type="match status" value="1"/>
</dbReference>
<reference evidence="7 8" key="1">
    <citation type="journal article" date="2008" name="J. Bacteriol.">
        <title>Genome of the actinomycete plant pathogen Clavibacter michiganensis subsp. sepedonicus suggests recent niche adaptation.</title>
        <authorList>
            <person name="Bentley S.D."/>
            <person name="Corton C."/>
            <person name="Brown S.E."/>
            <person name="Barron A."/>
            <person name="Clark L."/>
            <person name="Doggett J."/>
            <person name="Harris B."/>
            <person name="Ormond D."/>
            <person name="Quail M.A."/>
            <person name="May G."/>
            <person name="Francis D."/>
            <person name="Knudson D."/>
            <person name="Parkhill J."/>
            <person name="Ishimaru C.A."/>
        </authorList>
    </citation>
    <scope>NUCLEOTIDE SEQUENCE [LARGE SCALE GENOMIC DNA]</scope>
    <source>
        <strain evidence="8">ATCC 33113 / DSM 20744 / JCM 9667 / LMG 2889 / ICMP 2535 / C-1</strain>
    </source>
</reference>
<dbReference type="PANTHER" id="PTHR42718">
    <property type="entry name" value="MAJOR FACILITATOR SUPERFAMILY MULTIDRUG TRANSPORTER MFSC"/>
    <property type="match status" value="1"/>
</dbReference>
<dbReference type="STRING" id="31964.CMS2270"/>
<dbReference type="EMBL" id="AM849034">
    <property type="protein sequence ID" value="CAQ02361.1"/>
    <property type="molecule type" value="Genomic_DNA"/>
</dbReference>
<keyword evidence="5" id="KW-1133">Transmembrane helix</keyword>
<dbReference type="InterPro" id="IPR020846">
    <property type="entry name" value="MFS_dom"/>
</dbReference>
<sequence>MILRASRASRSAPWLLCAIQFLVAVEFSIVNVAVPDLQDDFGTAAPVTQWVLSAYAIGFASLLFLGGCAAERLGARSVVIGGLLCFSVTSGVAAMTPDIWSLIAIRVLQGASAAFLTPAALTLLTSLGDGPARDRWLALWGAAASVGFAGGVISGGVFTQLFGWRSVFVSCAVTACILLASSLFALPQVTSGARQVDVLGASLFALTGVSIASAFGMTADALGDARVAIWAAVLAAASGVLLIFQQQRSRNPLAPRGLLRRRDVKIGMLLSFVAPAAGGSMVYFSSLYMQNVLGWSELGTGVALLPDALAAAAGAYAAPALVRRVGVKFTVCVGFSAMLFGLLILCMRPSASTATVIQVLVGTSLTGFGLVLCGVVATVAGSRNLSKGEHGASAGILTASQQWGVAAGLALGANAVALSGNPAAGTLVGALVASMALLAILIAALSSFRRAPTRIS</sequence>
<protein>
    <submittedName>
        <fullName evidence="7">Integral membrane efflux protein</fullName>
    </submittedName>
</protein>
<dbReference type="GO" id="GO:0022857">
    <property type="term" value="F:transmembrane transporter activity"/>
    <property type="evidence" value="ECO:0007669"/>
    <property type="project" value="InterPro"/>
</dbReference>
<dbReference type="SUPFAM" id="SSF103473">
    <property type="entry name" value="MFS general substrate transporter"/>
    <property type="match status" value="1"/>
</dbReference>
<organism evidence="7 8">
    <name type="scientific">Clavibacter sepedonicus</name>
    <name type="common">Clavibacter michiganensis subsp. sepedonicus</name>
    <dbReference type="NCBI Taxonomy" id="31964"/>
    <lineage>
        <taxon>Bacteria</taxon>
        <taxon>Bacillati</taxon>
        <taxon>Actinomycetota</taxon>
        <taxon>Actinomycetes</taxon>
        <taxon>Micrococcales</taxon>
        <taxon>Microbacteriaceae</taxon>
        <taxon>Clavibacter</taxon>
    </lineage>
</organism>
<evidence type="ECO:0000256" key="4">
    <source>
        <dbReference type="ARBA" id="ARBA00022692"/>
    </source>
</evidence>
<keyword evidence="8" id="KW-1185">Reference proteome</keyword>
<evidence type="ECO:0000313" key="7">
    <source>
        <dbReference type="EMBL" id="CAQ02361.1"/>
    </source>
</evidence>
<dbReference type="PANTHER" id="PTHR42718:SF46">
    <property type="entry name" value="BLR6921 PROTEIN"/>
    <property type="match status" value="1"/>
</dbReference>
<dbReference type="GO" id="GO:0005886">
    <property type="term" value="C:plasma membrane"/>
    <property type="evidence" value="ECO:0007669"/>
    <property type="project" value="UniProtKB-SubCell"/>
</dbReference>
<evidence type="ECO:0000256" key="5">
    <source>
        <dbReference type="ARBA" id="ARBA00022989"/>
    </source>
</evidence>
<dbReference type="InterPro" id="IPR011701">
    <property type="entry name" value="MFS"/>
</dbReference>
<dbReference type="OrthoDB" id="9781469at2"/>
<proteinExistence type="predicted"/>
<dbReference type="KEGG" id="cms:CMS2270"/>
<gene>
    <name evidence="7" type="ordered locus">CMS2270</name>
</gene>
<dbReference type="AlphaFoldDB" id="B0RG70"/>
<dbReference type="Gene3D" id="1.20.1250.20">
    <property type="entry name" value="MFS general substrate transporter like domains"/>
    <property type="match status" value="1"/>
</dbReference>
<name>B0RG70_CLASE</name>
<dbReference type="PROSITE" id="PS50850">
    <property type="entry name" value="MFS"/>
    <property type="match status" value="1"/>
</dbReference>
<dbReference type="HOGENOM" id="CLU_000960_28_2_11"/>
<dbReference type="eggNOG" id="COG2814">
    <property type="taxonomic scope" value="Bacteria"/>
</dbReference>
<dbReference type="Pfam" id="PF07690">
    <property type="entry name" value="MFS_1"/>
    <property type="match status" value="1"/>
</dbReference>
<keyword evidence="2" id="KW-0813">Transport</keyword>
<dbReference type="Proteomes" id="UP000001318">
    <property type="component" value="Chromosome"/>
</dbReference>
<keyword evidence="3" id="KW-1003">Cell membrane</keyword>
<comment type="subcellular location">
    <subcellularLocation>
        <location evidence="1">Cell membrane</location>
        <topology evidence="1">Multi-pass membrane protein</topology>
    </subcellularLocation>
</comment>
<evidence type="ECO:0000256" key="2">
    <source>
        <dbReference type="ARBA" id="ARBA00022448"/>
    </source>
</evidence>
<accession>B0RG70</accession>
<dbReference type="InterPro" id="IPR036259">
    <property type="entry name" value="MFS_trans_sf"/>
</dbReference>
<evidence type="ECO:0000313" key="8">
    <source>
        <dbReference type="Proteomes" id="UP000001318"/>
    </source>
</evidence>
<keyword evidence="6" id="KW-0472">Membrane</keyword>